<gene>
    <name evidence="6" type="ORF">ALECFALPRED_003242</name>
</gene>
<dbReference type="Pfam" id="PF08241">
    <property type="entry name" value="Methyltransf_11"/>
    <property type="match status" value="1"/>
</dbReference>
<dbReference type="FunFam" id="3.40.50.150:FF:000461">
    <property type="entry name" value="Sarcosine/dimethylglycine N-methyltransferase"/>
    <property type="match status" value="1"/>
</dbReference>
<dbReference type="SUPFAM" id="SSF53335">
    <property type="entry name" value="S-adenosyl-L-methionine-dependent methyltransferases"/>
    <property type="match status" value="1"/>
</dbReference>
<dbReference type="AlphaFoldDB" id="A0A8H3INR7"/>
<reference evidence="6" key="1">
    <citation type="submission" date="2021-03" db="EMBL/GenBank/DDBJ databases">
        <authorList>
            <person name="Tagirdzhanova G."/>
        </authorList>
    </citation>
    <scope>NUCLEOTIDE SEQUENCE</scope>
</reference>
<feature type="region of interest" description="Disordered" evidence="4">
    <location>
        <begin position="1"/>
        <end position="24"/>
    </location>
</feature>
<proteinExistence type="predicted"/>
<dbReference type="Gene3D" id="3.40.50.150">
    <property type="entry name" value="Vaccinia Virus protein VP39"/>
    <property type="match status" value="1"/>
</dbReference>
<dbReference type="InterPro" id="IPR050447">
    <property type="entry name" value="Erg6_SMT_methyltransf"/>
</dbReference>
<dbReference type="InterPro" id="IPR013216">
    <property type="entry name" value="Methyltransf_11"/>
</dbReference>
<protein>
    <recommendedName>
        <fullName evidence="5">Methyltransferase type 11 domain-containing protein</fullName>
    </recommendedName>
</protein>
<dbReference type="Proteomes" id="UP000664203">
    <property type="component" value="Unassembled WGS sequence"/>
</dbReference>
<accession>A0A8H3INR7</accession>
<comment type="caution">
    <text evidence="6">The sequence shown here is derived from an EMBL/GenBank/DDBJ whole genome shotgun (WGS) entry which is preliminary data.</text>
</comment>
<evidence type="ECO:0000259" key="5">
    <source>
        <dbReference type="Pfam" id="PF08241"/>
    </source>
</evidence>
<keyword evidence="7" id="KW-1185">Reference proteome</keyword>
<evidence type="ECO:0000256" key="2">
    <source>
        <dbReference type="ARBA" id="ARBA00022679"/>
    </source>
</evidence>
<dbReference type="PANTHER" id="PTHR44068">
    <property type="entry name" value="ZGC:194242"/>
    <property type="match status" value="1"/>
</dbReference>
<evidence type="ECO:0000256" key="4">
    <source>
        <dbReference type="SAM" id="MobiDB-lite"/>
    </source>
</evidence>
<evidence type="ECO:0000313" key="7">
    <source>
        <dbReference type="Proteomes" id="UP000664203"/>
    </source>
</evidence>
<dbReference type="InterPro" id="IPR029063">
    <property type="entry name" value="SAM-dependent_MTases_sf"/>
</dbReference>
<organism evidence="6 7">
    <name type="scientific">Alectoria fallacina</name>
    <dbReference type="NCBI Taxonomy" id="1903189"/>
    <lineage>
        <taxon>Eukaryota</taxon>
        <taxon>Fungi</taxon>
        <taxon>Dikarya</taxon>
        <taxon>Ascomycota</taxon>
        <taxon>Pezizomycotina</taxon>
        <taxon>Lecanoromycetes</taxon>
        <taxon>OSLEUM clade</taxon>
        <taxon>Lecanoromycetidae</taxon>
        <taxon>Lecanorales</taxon>
        <taxon>Lecanorineae</taxon>
        <taxon>Parmeliaceae</taxon>
        <taxon>Alectoria</taxon>
    </lineage>
</organism>
<dbReference type="CDD" id="cd02440">
    <property type="entry name" value="AdoMet_MTases"/>
    <property type="match status" value="1"/>
</dbReference>
<evidence type="ECO:0000313" key="6">
    <source>
        <dbReference type="EMBL" id="CAF9925883.1"/>
    </source>
</evidence>
<dbReference type="OrthoDB" id="506498at2759"/>
<dbReference type="EMBL" id="CAJPDR010000208">
    <property type="protein sequence ID" value="CAF9925883.1"/>
    <property type="molecule type" value="Genomic_DNA"/>
</dbReference>
<dbReference type="GO" id="GO:0008170">
    <property type="term" value="F:N-methyltransferase activity"/>
    <property type="evidence" value="ECO:0007669"/>
    <property type="project" value="UniProtKB-ARBA"/>
</dbReference>
<feature type="domain" description="Methyltransferase type 11" evidence="5">
    <location>
        <begin position="88"/>
        <end position="188"/>
    </location>
</feature>
<name>A0A8H3INR7_9LECA</name>
<evidence type="ECO:0000256" key="3">
    <source>
        <dbReference type="ARBA" id="ARBA00022691"/>
    </source>
</evidence>
<sequence>MSMSISPNLSTPPATNPPSSHASPATATARAYYNSHDADTFYRTIWGGSTINVGLYDSPNDPIPIASLRTIERMAALILPIDSATRILDLGSGYGGAARYLAKKYGCRVCCLNVSEVENERNRRTIWEEGLGHLVSVREGSFEELGMWEEGAFDVVWSQDAFLHSGDRRAVVRGIDRVLVKKGGRVIFTDPMAANGVDQKELGAILKRLNLESLGDVESYKRWFDEAGFVDAGFADLTRDMEVHYGRVLTELEGRERELKGEISDEYVGNMKVGLRNWVESARSGRLCWGILQFRR</sequence>
<evidence type="ECO:0000256" key="1">
    <source>
        <dbReference type="ARBA" id="ARBA00022603"/>
    </source>
</evidence>
<keyword evidence="2" id="KW-0808">Transferase</keyword>
<keyword evidence="3" id="KW-0949">S-adenosyl-L-methionine</keyword>
<dbReference type="PANTHER" id="PTHR44068:SF11">
    <property type="entry name" value="GERANYL DIPHOSPHATE 2-C-METHYLTRANSFERASE"/>
    <property type="match status" value="1"/>
</dbReference>
<dbReference type="GO" id="GO:0008757">
    <property type="term" value="F:S-adenosylmethionine-dependent methyltransferase activity"/>
    <property type="evidence" value="ECO:0007669"/>
    <property type="project" value="InterPro"/>
</dbReference>
<dbReference type="GO" id="GO:0032259">
    <property type="term" value="P:methylation"/>
    <property type="evidence" value="ECO:0007669"/>
    <property type="project" value="UniProtKB-KW"/>
</dbReference>
<keyword evidence="1" id="KW-0489">Methyltransferase</keyword>